<feature type="domain" description="T-SNARE coiled-coil homology" evidence="11">
    <location>
        <begin position="19"/>
        <end position="81"/>
    </location>
</feature>
<evidence type="ECO:0000256" key="6">
    <source>
        <dbReference type="ARBA" id="ARBA00023034"/>
    </source>
</evidence>
<evidence type="ECO:0000256" key="1">
    <source>
        <dbReference type="ARBA" id="ARBA00004394"/>
    </source>
</evidence>
<evidence type="ECO:0000256" key="3">
    <source>
        <dbReference type="ARBA" id="ARBA00022692"/>
    </source>
</evidence>
<sequence>MGSTNYRGFNKMMPNPDEDHMDHANQTMAETLSMKVGQLKSLAIDLDGETRDHLPLLDGVGDDMDSTSHRMGGSSGRLRNMNRNRGLAGKKLTLCVGFSVTVLLFFLYYLMSRSPSSD</sequence>
<keyword evidence="3 10" id="KW-0812">Transmembrane</keyword>
<name>A0A8J2PQ91_9HEXA</name>
<dbReference type="PROSITE" id="PS50192">
    <property type="entry name" value="T_SNARE"/>
    <property type="match status" value="1"/>
</dbReference>
<dbReference type="InterPro" id="IPR039899">
    <property type="entry name" value="BET1_SNARE"/>
</dbReference>
<keyword evidence="6" id="KW-0333">Golgi apparatus</keyword>
<evidence type="ECO:0000259" key="11">
    <source>
        <dbReference type="PROSITE" id="PS50192"/>
    </source>
</evidence>
<dbReference type="GO" id="GO:0015031">
    <property type="term" value="P:protein transport"/>
    <property type="evidence" value="ECO:0007669"/>
    <property type="project" value="UniProtKB-KW"/>
</dbReference>
<organism evidence="12 13">
    <name type="scientific">Allacma fusca</name>
    <dbReference type="NCBI Taxonomy" id="39272"/>
    <lineage>
        <taxon>Eukaryota</taxon>
        <taxon>Metazoa</taxon>
        <taxon>Ecdysozoa</taxon>
        <taxon>Arthropoda</taxon>
        <taxon>Hexapoda</taxon>
        <taxon>Collembola</taxon>
        <taxon>Symphypleona</taxon>
        <taxon>Sminthuridae</taxon>
        <taxon>Allacma</taxon>
    </lineage>
</organism>
<feature type="region of interest" description="Disordered" evidence="9">
    <location>
        <begin position="1"/>
        <end position="22"/>
    </location>
</feature>
<keyword evidence="7 10" id="KW-0472">Membrane</keyword>
<keyword evidence="13" id="KW-1185">Reference proteome</keyword>
<dbReference type="PANTHER" id="PTHR12791">
    <property type="entry name" value="GOLGI SNARE BET1-RELATED"/>
    <property type="match status" value="1"/>
</dbReference>
<comment type="subcellular location">
    <subcellularLocation>
        <location evidence="8">Endomembrane system</location>
        <topology evidence="8">Single-pass type IV membrane protein</topology>
    </subcellularLocation>
    <subcellularLocation>
        <location evidence="1">Golgi apparatus membrane</location>
    </subcellularLocation>
</comment>
<proteinExistence type="predicted"/>
<dbReference type="AlphaFoldDB" id="A0A8J2PQ91"/>
<dbReference type="EMBL" id="CAJVCH010491859">
    <property type="protein sequence ID" value="CAG7820844.1"/>
    <property type="molecule type" value="Genomic_DNA"/>
</dbReference>
<evidence type="ECO:0000256" key="7">
    <source>
        <dbReference type="ARBA" id="ARBA00023136"/>
    </source>
</evidence>
<evidence type="ECO:0000313" key="12">
    <source>
        <dbReference type="EMBL" id="CAG7820844.1"/>
    </source>
</evidence>
<evidence type="ECO:0000256" key="8">
    <source>
        <dbReference type="ARBA" id="ARBA00046280"/>
    </source>
</evidence>
<keyword evidence="2" id="KW-0813">Transport</keyword>
<evidence type="ECO:0000256" key="9">
    <source>
        <dbReference type="SAM" id="MobiDB-lite"/>
    </source>
</evidence>
<protein>
    <recommendedName>
        <fullName evidence="11">t-SNARE coiled-coil homology domain-containing protein</fullName>
    </recommendedName>
</protein>
<evidence type="ECO:0000256" key="5">
    <source>
        <dbReference type="ARBA" id="ARBA00022989"/>
    </source>
</evidence>
<feature type="region of interest" description="Disordered" evidence="9">
    <location>
        <begin position="57"/>
        <end position="82"/>
    </location>
</feature>
<gene>
    <name evidence="12" type="ORF">AFUS01_LOCUS31215</name>
</gene>
<keyword evidence="5 10" id="KW-1133">Transmembrane helix</keyword>
<reference evidence="12" key="1">
    <citation type="submission" date="2021-06" db="EMBL/GenBank/DDBJ databases">
        <authorList>
            <person name="Hodson N. C."/>
            <person name="Mongue J. A."/>
            <person name="Jaron S. K."/>
        </authorList>
    </citation>
    <scope>NUCLEOTIDE SEQUENCE</scope>
</reference>
<dbReference type="Proteomes" id="UP000708208">
    <property type="component" value="Unassembled WGS sequence"/>
</dbReference>
<feature type="transmembrane region" description="Helical" evidence="10">
    <location>
        <begin position="92"/>
        <end position="111"/>
    </location>
</feature>
<evidence type="ECO:0000313" key="13">
    <source>
        <dbReference type="Proteomes" id="UP000708208"/>
    </source>
</evidence>
<dbReference type="GO" id="GO:0000139">
    <property type="term" value="C:Golgi membrane"/>
    <property type="evidence" value="ECO:0007669"/>
    <property type="project" value="UniProtKB-SubCell"/>
</dbReference>
<keyword evidence="4" id="KW-0653">Protein transport</keyword>
<dbReference type="CDD" id="cd15853">
    <property type="entry name" value="SNARE_Bet1"/>
    <property type="match status" value="1"/>
</dbReference>
<evidence type="ECO:0000256" key="2">
    <source>
        <dbReference type="ARBA" id="ARBA00022448"/>
    </source>
</evidence>
<accession>A0A8J2PQ91</accession>
<evidence type="ECO:0000256" key="4">
    <source>
        <dbReference type="ARBA" id="ARBA00022927"/>
    </source>
</evidence>
<dbReference type="OrthoDB" id="261831at2759"/>
<evidence type="ECO:0000256" key="10">
    <source>
        <dbReference type="SAM" id="Phobius"/>
    </source>
</evidence>
<dbReference type="InterPro" id="IPR000727">
    <property type="entry name" value="T_SNARE_dom"/>
</dbReference>
<comment type="caution">
    <text evidence="12">The sequence shown here is derived from an EMBL/GenBank/DDBJ whole genome shotgun (WGS) entry which is preliminary data.</text>
</comment>